<keyword evidence="2" id="KW-1133">Transmembrane helix</keyword>
<evidence type="ECO:0000259" key="3">
    <source>
        <dbReference type="Pfam" id="PF13568"/>
    </source>
</evidence>
<feature type="region of interest" description="Disordered" evidence="1">
    <location>
        <begin position="180"/>
        <end position="203"/>
    </location>
</feature>
<accession>A0A3M9MCZ5</accession>
<evidence type="ECO:0000256" key="1">
    <source>
        <dbReference type="SAM" id="MobiDB-lite"/>
    </source>
</evidence>
<keyword evidence="2" id="KW-0472">Membrane</keyword>
<feature type="compositionally biased region" description="Basic and acidic residues" evidence="1">
    <location>
        <begin position="157"/>
        <end position="168"/>
    </location>
</feature>
<keyword evidence="2" id="KW-0812">Transmembrane</keyword>
<evidence type="ECO:0000313" key="4">
    <source>
        <dbReference type="EMBL" id="RNI22703.1"/>
    </source>
</evidence>
<feature type="domain" description="Outer membrane protein beta-barrel" evidence="3">
    <location>
        <begin position="304"/>
        <end position="407"/>
    </location>
</feature>
<feature type="compositionally biased region" description="Basic and acidic residues" evidence="1">
    <location>
        <begin position="86"/>
        <end position="106"/>
    </location>
</feature>
<evidence type="ECO:0000256" key="2">
    <source>
        <dbReference type="SAM" id="Phobius"/>
    </source>
</evidence>
<dbReference type="Pfam" id="PF13568">
    <property type="entry name" value="OMP_b-brl_2"/>
    <property type="match status" value="1"/>
</dbReference>
<dbReference type="OrthoDB" id="1523584at2"/>
<name>A0A3M9MCZ5_9BACT</name>
<feature type="compositionally biased region" description="Polar residues" evidence="1">
    <location>
        <begin position="109"/>
        <end position="127"/>
    </location>
</feature>
<dbReference type="Proteomes" id="UP000272117">
    <property type="component" value="Unassembled WGS sequence"/>
</dbReference>
<protein>
    <recommendedName>
        <fullName evidence="3">Outer membrane protein beta-barrel domain-containing protein</fullName>
    </recommendedName>
</protein>
<comment type="caution">
    <text evidence="4">The sequence shown here is derived from an EMBL/GenBank/DDBJ whole genome shotgun (WGS) entry which is preliminary data.</text>
</comment>
<feature type="transmembrane region" description="Helical" evidence="2">
    <location>
        <begin position="47"/>
        <end position="69"/>
    </location>
</feature>
<dbReference type="InterPro" id="IPR025665">
    <property type="entry name" value="Beta-barrel_OMP_2"/>
</dbReference>
<dbReference type="AlphaFoldDB" id="A0A3M9MCZ5"/>
<organism evidence="4 5">
    <name type="scientific">Rufibacter latericius</name>
    <dbReference type="NCBI Taxonomy" id="2487040"/>
    <lineage>
        <taxon>Bacteria</taxon>
        <taxon>Pseudomonadati</taxon>
        <taxon>Bacteroidota</taxon>
        <taxon>Cytophagia</taxon>
        <taxon>Cytophagales</taxon>
        <taxon>Hymenobacteraceae</taxon>
        <taxon>Rufibacter</taxon>
    </lineage>
</organism>
<proteinExistence type="predicted"/>
<sequence>MNLNNISDEELDRLFKASADNFDPPFDPEAWEAMDRKLEQVHVRSKWLKGSTLLLCLILFIGFFTLYPFDEKPENDFVVVNKKEVGEQPNRENVLRGRNEKNRPKTEIAPSQAQNDAKENSSVISSASEEKANKDKSVAKAKVGDETNTIESSSSHLNRETREREVPKKVFILPKPNSGVLATKRRDKPSTVKDFSSSPEEIQGEGAFKEESKAAIVDNRTSVRNELSLLEYRGELRLEPMPGKVLEPVLVAVHEDKIVEHQINPEQGTFEKGNSAAFMRSIQLAVAVAPDVTTVKFRDPEALSMNAGLVVGLPLTNRLSLVTGVVWANKVYSARPQDYYFSNGYTYTSPVDATCKVLDIPINIQYKIVESGRNSFSVQAGLSSYIMLHEEYSSVASGYGSYPYHKEISYQNQHWFKVQNVSLVYTRAISPLFSLGMEPFVKIPYAGIGDGKVKLTSAGVFFTAGYTIKLKP</sequence>
<evidence type="ECO:0000313" key="5">
    <source>
        <dbReference type="Proteomes" id="UP000272117"/>
    </source>
</evidence>
<dbReference type="RefSeq" id="WP_123129060.1">
    <property type="nucleotide sequence ID" value="NZ_RJJD01000021.1"/>
</dbReference>
<keyword evidence="5" id="KW-1185">Reference proteome</keyword>
<gene>
    <name evidence="4" type="ORF">EFB08_21665</name>
</gene>
<feature type="compositionally biased region" description="Polar residues" evidence="1">
    <location>
        <begin position="146"/>
        <end position="156"/>
    </location>
</feature>
<feature type="compositionally biased region" description="Basic and acidic residues" evidence="1">
    <location>
        <begin position="128"/>
        <end position="145"/>
    </location>
</feature>
<reference evidence="4 5" key="1">
    <citation type="submission" date="2018-11" db="EMBL/GenBank/DDBJ databases">
        <title>Rufibacter latericius sp. nov., isolated from water in Baiyang Lake.</title>
        <authorList>
            <person name="Yang Y."/>
        </authorList>
    </citation>
    <scope>NUCLEOTIDE SEQUENCE [LARGE SCALE GENOMIC DNA]</scope>
    <source>
        <strain evidence="4 5">R-22-1c-1</strain>
    </source>
</reference>
<feature type="region of interest" description="Disordered" evidence="1">
    <location>
        <begin position="86"/>
        <end position="168"/>
    </location>
</feature>
<dbReference type="EMBL" id="RJJD01000021">
    <property type="protein sequence ID" value="RNI22703.1"/>
    <property type="molecule type" value="Genomic_DNA"/>
</dbReference>